<proteinExistence type="predicted"/>
<name>A0ACC2V170_9TREE</name>
<protein>
    <submittedName>
        <fullName evidence="1">Uncharacterized protein</fullName>
    </submittedName>
</protein>
<dbReference type="Proteomes" id="UP001230649">
    <property type="component" value="Unassembled WGS sequence"/>
</dbReference>
<organism evidence="1 2">
    <name type="scientific">Naganishia adeliensis</name>
    <dbReference type="NCBI Taxonomy" id="92952"/>
    <lineage>
        <taxon>Eukaryota</taxon>
        <taxon>Fungi</taxon>
        <taxon>Dikarya</taxon>
        <taxon>Basidiomycota</taxon>
        <taxon>Agaricomycotina</taxon>
        <taxon>Tremellomycetes</taxon>
        <taxon>Filobasidiales</taxon>
        <taxon>Filobasidiaceae</taxon>
        <taxon>Naganishia</taxon>
    </lineage>
</organism>
<keyword evidence="2" id="KW-1185">Reference proteome</keyword>
<evidence type="ECO:0000313" key="2">
    <source>
        <dbReference type="Proteomes" id="UP001230649"/>
    </source>
</evidence>
<evidence type="ECO:0000313" key="1">
    <source>
        <dbReference type="EMBL" id="KAJ9092838.1"/>
    </source>
</evidence>
<reference evidence="1" key="1">
    <citation type="submission" date="2023-04" db="EMBL/GenBank/DDBJ databases">
        <title>Draft Genome sequencing of Naganishia species isolated from polar environments using Oxford Nanopore Technology.</title>
        <authorList>
            <person name="Leo P."/>
            <person name="Venkateswaran K."/>
        </authorList>
    </citation>
    <scope>NUCLEOTIDE SEQUENCE</scope>
    <source>
        <strain evidence="1">MNA-CCFEE 5262</strain>
    </source>
</reference>
<accession>A0ACC2V170</accession>
<comment type="caution">
    <text evidence="1">The sequence shown here is derived from an EMBL/GenBank/DDBJ whole genome shotgun (WGS) entry which is preliminary data.</text>
</comment>
<sequence length="475" mass="52116">MLPTLKSSITPDMDLLNFRRILLNYEKGLRWNGPWNSRRQDNHASARPYNGASNDRFKNNGTPAPGNRDFSTKDASKPPGPSTPIGFPSPSPDGLRRRKDTAKPIKVSRSLKHRMDLVTIEEEDERVIEISLPKQDNDGFDELSEPLGLSRDYEETICNNTVSSDSSLQHRHSDKVPTFAMAKIGNKEGVAHEVCIDTGSAISLIDSLYLKRNFSSIKVNPSSTIMLKGVGNNQTHGWVNADIHFVNKEKDYTSITGAFHVVTSLAKKIIIGNDLLAEEGALIDLKEGTCSFKSSGGTIPIISIRPKVLSSSQPSTQGSIIFSAFGAASKGLHHQAGFPGKGSYLCEDIQVSRSILVTNAVQHYTHVMNVRKNVVKLPADITLARVMAVQDSRHNAIVSNVVDSESPADLQAFEEALQEIDINIDLKKEEKELLINTIPENRQAFSYATRRLGRTGLATMTIETGTAPPVCQAPY</sequence>
<gene>
    <name evidence="1" type="ORF">QFC20_007266</name>
</gene>
<dbReference type="EMBL" id="JASBWS010000165">
    <property type="protein sequence ID" value="KAJ9092838.1"/>
    <property type="molecule type" value="Genomic_DNA"/>
</dbReference>